<evidence type="ECO:0000259" key="7">
    <source>
        <dbReference type="Pfam" id="PF07980"/>
    </source>
</evidence>
<keyword evidence="3 6" id="KW-0732">Signal</keyword>
<name>A0A1W2GLN3_REIFA</name>
<dbReference type="Pfam" id="PF14322">
    <property type="entry name" value="SusD-like_3"/>
    <property type="match status" value="1"/>
</dbReference>
<dbReference type="Gene3D" id="1.10.3780.10">
    <property type="entry name" value="SusD-like"/>
    <property type="match status" value="1"/>
</dbReference>
<feature type="chain" id="PRO_5013320647" evidence="6">
    <location>
        <begin position="20"/>
        <end position="542"/>
    </location>
</feature>
<keyword evidence="5" id="KW-0998">Cell outer membrane</keyword>
<keyword evidence="10" id="KW-1185">Reference proteome</keyword>
<dbReference type="CDD" id="cd08977">
    <property type="entry name" value="SusD"/>
    <property type="match status" value="1"/>
</dbReference>
<dbReference type="Gene3D" id="1.25.40.10">
    <property type="entry name" value="Tetratricopeptide repeat domain"/>
    <property type="match status" value="1"/>
</dbReference>
<dbReference type="AlphaFoldDB" id="A0A1W2GLN3"/>
<dbReference type="OrthoDB" id="9792139at2"/>
<comment type="subcellular location">
    <subcellularLocation>
        <location evidence="1">Cell outer membrane</location>
    </subcellularLocation>
</comment>
<feature type="domain" description="SusD-like N-terminal" evidence="8">
    <location>
        <begin position="100"/>
        <end position="245"/>
    </location>
</feature>
<feature type="signal peptide" evidence="6">
    <location>
        <begin position="1"/>
        <end position="19"/>
    </location>
</feature>
<dbReference type="RefSeq" id="WP_084373933.1">
    <property type="nucleotide sequence ID" value="NZ_FWYF01000003.1"/>
</dbReference>
<evidence type="ECO:0000256" key="1">
    <source>
        <dbReference type="ARBA" id="ARBA00004442"/>
    </source>
</evidence>
<comment type="similarity">
    <text evidence="2">Belongs to the SusD family.</text>
</comment>
<evidence type="ECO:0000256" key="2">
    <source>
        <dbReference type="ARBA" id="ARBA00006275"/>
    </source>
</evidence>
<dbReference type="Gene3D" id="1.25.40.390">
    <property type="match status" value="1"/>
</dbReference>
<evidence type="ECO:0000313" key="10">
    <source>
        <dbReference type="Proteomes" id="UP000192472"/>
    </source>
</evidence>
<organism evidence="9 10">
    <name type="scientific">Reichenbachiella faecimaris</name>
    <dbReference type="NCBI Taxonomy" id="692418"/>
    <lineage>
        <taxon>Bacteria</taxon>
        <taxon>Pseudomonadati</taxon>
        <taxon>Bacteroidota</taxon>
        <taxon>Cytophagia</taxon>
        <taxon>Cytophagales</taxon>
        <taxon>Reichenbachiellaceae</taxon>
        <taxon>Reichenbachiella</taxon>
    </lineage>
</organism>
<sequence>MKKINITYLIMLVATVILSSCLGDLDVEPIDPNDATSNNVFKDELAYKEALAKIYASYAISGQDGDGGGNPDIAGIDENFGNYLRQYWGLQQLSTDEAIIAWDDATIKNFHWQTWSPNDVFIAALYSRIFYTVTIANEFIRNADDALGSASGTFASDLEAYKAEARFLRAFSYWHAIDMFGNVPFITESDLPGAFFPQQIERADLFNYIESELLDMEMSLPAAGTNEYARADRGAAWMLLAKLYLNAEVYTGTERNTDALTYLNNVIAASYSIDPTYENVFRADNNLSSEIIFPLAFDGTNTQQYGGMTFLLHASNGGGMPLNGIDGGWGGIRGIKDLADKFDASAGDFSSADPEFSTIADQRGMFYYDPSSWVWDITNVGTFTEGVGVTKFKNISSDGGPAPNAHPTFVSTDFPVFRLGDAYLMYAEAVVRGGSGGSLSTAVNYVNDLRERAYGDASGNIVASELTLDFLLDERGRELYWEGHRRTDLIRFGQFTNGSYIWEWKGNVQTGATTDSYRDLYPIPSNDLNANPNLVQNDGYPQ</sequence>
<dbReference type="SUPFAM" id="SSF48452">
    <property type="entry name" value="TPR-like"/>
    <property type="match status" value="1"/>
</dbReference>
<accession>A0A1W2GLN3</accession>
<dbReference type="STRING" id="692418.SAMN04488029_3319"/>
<keyword evidence="4" id="KW-0472">Membrane</keyword>
<evidence type="ECO:0000256" key="6">
    <source>
        <dbReference type="SAM" id="SignalP"/>
    </source>
</evidence>
<gene>
    <name evidence="9" type="ORF">SAMN04488029_3319</name>
</gene>
<dbReference type="Pfam" id="PF07980">
    <property type="entry name" value="SusD_RagB"/>
    <property type="match status" value="1"/>
</dbReference>
<evidence type="ECO:0000313" key="9">
    <source>
        <dbReference type="EMBL" id="SMD37268.1"/>
    </source>
</evidence>
<dbReference type="InterPro" id="IPR033985">
    <property type="entry name" value="SusD-like_N"/>
</dbReference>
<dbReference type="InterPro" id="IPR011990">
    <property type="entry name" value="TPR-like_helical_dom_sf"/>
</dbReference>
<evidence type="ECO:0000256" key="3">
    <source>
        <dbReference type="ARBA" id="ARBA00022729"/>
    </source>
</evidence>
<dbReference type="PROSITE" id="PS51257">
    <property type="entry name" value="PROKAR_LIPOPROTEIN"/>
    <property type="match status" value="1"/>
</dbReference>
<evidence type="ECO:0000259" key="8">
    <source>
        <dbReference type="Pfam" id="PF14322"/>
    </source>
</evidence>
<feature type="domain" description="RagB/SusD" evidence="7">
    <location>
        <begin position="381"/>
        <end position="540"/>
    </location>
</feature>
<dbReference type="EMBL" id="FWYF01000003">
    <property type="protein sequence ID" value="SMD37268.1"/>
    <property type="molecule type" value="Genomic_DNA"/>
</dbReference>
<evidence type="ECO:0000256" key="4">
    <source>
        <dbReference type="ARBA" id="ARBA00023136"/>
    </source>
</evidence>
<dbReference type="Proteomes" id="UP000192472">
    <property type="component" value="Unassembled WGS sequence"/>
</dbReference>
<protein>
    <submittedName>
        <fullName evidence="9">SusD family protein</fullName>
    </submittedName>
</protein>
<dbReference type="GO" id="GO:0009279">
    <property type="term" value="C:cell outer membrane"/>
    <property type="evidence" value="ECO:0007669"/>
    <property type="project" value="UniProtKB-SubCell"/>
</dbReference>
<reference evidence="9 10" key="1">
    <citation type="submission" date="2017-04" db="EMBL/GenBank/DDBJ databases">
        <authorList>
            <person name="Afonso C.L."/>
            <person name="Miller P.J."/>
            <person name="Scott M.A."/>
            <person name="Spackman E."/>
            <person name="Goraichik I."/>
            <person name="Dimitrov K.M."/>
            <person name="Suarez D.L."/>
            <person name="Swayne D.E."/>
        </authorList>
    </citation>
    <scope>NUCLEOTIDE SEQUENCE [LARGE SCALE GENOMIC DNA]</scope>
    <source>
        <strain evidence="9 10">DSM 26133</strain>
    </source>
</reference>
<proteinExistence type="inferred from homology"/>
<dbReference type="InterPro" id="IPR012944">
    <property type="entry name" value="SusD_RagB_dom"/>
</dbReference>
<evidence type="ECO:0000256" key="5">
    <source>
        <dbReference type="ARBA" id="ARBA00023237"/>
    </source>
</evidence>